<dbReference type="SUPFAM" id="SSF51445">
    <property type="entry name" value="(Trans)glycosidases"/>
    <property type="match status" value="1"/>
</dbReference>
<dbReference type="SUPFAM" id="SSF51011">
    <property type="entry name" value="Glycosyl hydrolase domain"/>
    <property type="match status" value="1"/>
</dbReference>
<dbReference type="EMBL" id="JABBNU010000003">
    <property type="protein sequence ID" value="NMM47763.1"/>
    <property type="molecule type" value="Genomic_DNA"/>
</dbReference>
<dbReference type="InterPro" id="IPR032091">
    <property type="entry name" value="Malt_amylase-like_C"/>
</dbReference>
<organism evidence="3 4">
    <name type="scientific">Marinigracilibium pacificum</name>
    <dbReference type="NCBI Taxonomy" id="2729599"/>
    <lineage>
        <taxon>Bacteria</taxon>
        <taxon>Pseudomonadati</taxon>
        <taxon>Bacteroidota</taxon>
        <taxon>Cytophagia</taxon>
        <taxon>Cytophagales</taxon>
        <taxon>Flammeovirgaceae</taxon>
        <taxon>Marinigracilibium</taxon>
    </lineage>
</organism>
<proteinExistence type="predicted"/>
<dbReference type="InterPro" id="IPR006047">
    <property type="entry name" value="GH13_cat_dom"/>
</dbReference>
<evidence type="ECO:0000259" key="2">
    <source>
        <dbReference type="SMART" id="SM00642"/>
    </source>
</evidence>
<dbReference type="GO" id="GO:0005975">
    <property type="term" value="P:carbohydrate metabolic process"/>
    <property type="evidence" value="ECO:0007669"/>
    <property type="project" value="InterPro"/>
</dbReference>
<dbReference type="RefSeq" id="WP_169678614.1">
    <property type="nucleotide sequence ID" value="NZ_JABBNU010000003.1"/>
</dbReference>
<reference evidence="3 4" key="1">
    <citation type="submission" date="2020-04" db="EMBL/GenBank/DDBJ databases">
        <title>Flammeovirgaceae bacterium KN852 isolated from deep sea.</title>
        <authorList>
            <person name="Zhang D.-C."/>
        </authorList>
    </citation>
    <scope>NUCLEOTIDE SEQUENCE [LARGE SCALE GENOMIC DNA]</scope>
    <source>
        <strain evidence="3 4">KN852</strain>
    </source>
</reference>
<dbReference type="CDD" id="cd11313">
    <property type="entry name" value="AmyAc_arch_bac_AmyA"/>
    <property type="match status" value="1"/>
</dbReference>
<sequence>MKKLNQYLILVIILLSACNHSNDKPTENNTIKTTTTNRYQPVEYVKIKHPEWSKNAIIYQLNTRQFSKEGTFAAAEKELSRLKELGADIIWLMPIHEIGVKNRKGSLGSPYSVKDYYSVNPEFGSEDDLKSFIKTAHNLGLYVILDWVANHTAWDNVLVKEHPDWYDKDYKGDFRPTPWWDWSDIIDLDFSNPGVREYMTDAMKYWVSKFDIDGYRCDVAGFVPVDFWNNVRKELDTIKPVFMLAEWESRDLHAEAFDMTYAWSWNETVHKICTGKADVNGLYIYYSWNESAYPKNSMRMTFVSNHDKNAWEGTMWEQFGNGLEAAIVLSVVGEGMPLIYNGQEAGNKKRLEFFEKDPIEWKKHPIGDLYKKLFALMKKNTALWHAKWGATMIKVPNSSESEIFSFVRQNEKDKVFAVFNFSDKKQSISFKETLHHGNYIDFFTEDDVSINDSYEAILEPWSYKVFVKPQ</sequence>
<dbReference type="Gene3D" id="3.20.20.80">
    <property type="entry name" value="Glycosidases"/>
    <property type="match status" value="1"/>
</dbReference>
<evidence type="ECO:0000256" key="1">
    <source>
        <dbReference type="SAM" id="SignalP"/>
    </source>
</evidence>
<dbReference type="PROSITE" id="PS51257">
    <property type="entry name" value="PROKAR_LIPOPROTEIN"/>
    <property type="match status" value="1"/>
</dbReference>
<dbReference type="SMART" id="SM00642">
    <property type="entry name" value="Aamy"/>
    <property type="match status" value="1"/>
</dbReference>
<evidence type="ECO:0000313" key="4">
    <source>
        <dbReference type="Proteomes" id="UP000559010"/>
    </source>
</evidence>
<protein>
    <submittedName>
        <fullName evidence="3">Alpha-amylase</fullName>
    </submittedName>
</protein>
<comment type="caution">
    <text evidence="3">The sequence shown here is derived from an EMBL/GenBank/DDBJ whole genome shotgun (WGS) entry which is preliminary data.</text>
</comment>
<dbReference type="PANTHER" id="PTHR47786:SF2">
    <property type="entry name" value="GLYCOSYL HYDROLASE FAMILY 13 CATALYTIC DOMAIN-CONTAINING PROTEIN"/>
    <property type="match status" value="1"/>
</dbReference>
<keyword evidence="1" id="KW-0732">Signal</keyword>
<feature type="domain" description="Glycosyl hydrolase family 13 catalytic" evidence="2">
    <location>
        <begin position="60"/>
        <end position="377"/>
    </location>
</feature>
<gene>
    <name evidence="3" type="ORF">HH304_05075</name>
</gene>
<dbReference type="Proteomes" id="UP000559010">
    <property type="component" value="Unassembled WGS sequence"/>
</dbReference>
<dbReference type="InterPro" id="IPR013780">
    <property type="entry name" value="Glyco_hydro_b"/>
</dbReference>
<dbReference type="AlphaFoldDB" id="A0A848ITF9"/>
<dbReference type="Pfam" id="PF00128">
    <property type="entry name" value="Alpha-amylase"/>
    <property type="match status" value="1"/>
</dbReference>
<feature type="chain" id="PRO_5032585938" evidence="1">
    <location>
        <begin position="22"/>
        <end position="470"/>
    </location>
</feature>
<dbReference type="InterPro" id="IPR017853">
    <property type="entry name" value="GH"/>
</dbReference>
<accession>A0A848ITF9</accession>
<dbReference type="Gene3D" id="2.60.40.1180">
    <property type="entry name" value="Golgi alpha-mannosidase II"/>
    <property type="match status" value="1"/>
</dbReference>
<evidence type="ECO:0000313" key="3">
    <source>
        <dbReference type="EMBL" id="NMM47763.1"/>
    </source>
</evidence>
<feature type="signal peptide" evidence="1">
    <location>
        <begin position="1"/>
        <end position="21"/>
    </location>
</feature>
<name>A0A848ITF9_9BACT</name>
<dbReference type="PANTHER" id="PTHR47786">
    <property type="entry name" value="ALPHA-1,4-GLUCAN:MALTOSE-1-PHOSPHATE MALTOSYLTRANSFERASE"/>
    <property type="match status" value="1"/>
</dbReference>
<keyword evidence="4" id="KW-1185">Reference proteome</keyword>
<dbReference type="Pfam" id="PF16657">
    <property type="entry name" value="Malt_amylase_C"/>
    <property type="match status" value="1"/>
</dbReference>